<accession>A0A543AV24</accession>
<dbReference type="FunCoup" id="A0A543AV24">
    <property type="interactions" value="79"/>
</dbReference>
<dbReference type="SUPFAM" id="SSF161098">
    <property type="entry name" value="MetI-like"/>
    <property type="match status" value="1"/>
</dbReference>
<dbReference type="RefSeq" id="WP_142037854.1">
    <property type="nucleotide sequence ID" value="NZ_JBHTGS010000001.1"/>
</dbReference>
<reference evidence="9 10" key="1">
    <citation type="submission" date="2019-06" db="EMBL/GenBank/DDBJ databases">
        <title>Sequencing the genomes of 1000 actinobacteria strains.</title>
        <authorList>
            <person name="Klenk H.-P."/>
        </authorList>
    </citation>
    <scope>NUCLEOTIDE SEQUENCE [LARGE SCALE GENOMIC DNA]</scope>
    <source>
        <strain evidence="9 10">DSM 45928</strain>
    </source>
</reference>
<dbReference type="EMBL" id="VFOW01000001">
    <property type="protein sequence ID" value="TQL76436.1"/>
    <property type="molecule type" value="Genomic_DNA"/>
</dbReference>
<dbReference type="OrthoDB" id="3171583at2"/>
<dbReference type="PROSITE" id="PS50928">
    <property type="entry name" value="ABC_TM1"/>
    <property type="match status" value="1"/>
</dbReference>
<keyword evidence="2 7" id="KW-0813">Transport</keyword>
<organism evidence="9 10">
    <name type="scientific">Stackebrandtia endophytica</name>
    <dbReference type="NCBI Taxonomy" id="1496996"/>
    <lineage>
        <taxon>Bacteria</taxon>
        <taxon>Bacillati</taxon>
        <taxon>Actinomycetota</taxon>
        <taxon>Actinomycetes</taxon>
        <taxon>Glycomycetales</taxon>
        <taxon>Glycomycetaceae</taxon>
        <taxon>Stackebrandtia</taxon>
    </lineage>
</organism>
<evidence type="ECO:0000256" key="6">
    <source>
        <dbReference type="ARBA" id="ARBA00023136"/>
    </source>
</evidence>
<keyword evidence="6 7" id="KW-0472">Membrane</keyword>
<dbReference type="Pfam" id="PF19300">
    <property type="entry name" value="BPD_transp_1_N"/>
    <property type="match status" value="1"/>
</dbReference>
<dbReference type="InterPro" id="IPR000515">
    <property type="entry name" value="MetI-like"/>
</dbReference>
<dbReference type="GO" id="GO:0005886">
    <property type="term" value="C:plasma membrane"/>
    <property type="evidence" value="ECO:0007669"/>
    <property type="project" value="UniProtKB-SubCell"/>
</dbReference>
<evidence type="ECO:0000259" key="8">
    <source>
        <dbReference type="PROSITE" id="PS50928"/>
    </source>
</evidence>
<name>A0A543AV24_9ACTN</name>
<proteinExistence type="inferred from homology"/>
<evidence type="ECO:0000313" key="9">
    <source>
        <dbReference type="EMBL" id="TQL76436.1"/>
    </source>
</evidence>
<keyword evidence="4 7" id="KW-0812">Transmembrane</keyword>
<dbReference type="Proteomes" id="UP000317043">
    <property type="component" value="Unassembled WGS sequence"/>
</dbReference>
<feature type="transmembrane region" description="Helical" evidence="7">
    <location>
        <begin position="97"/>
        <end position="119"/>
    </location>
</feature>
<feature type="transmembrane region" description="Helical" evidence="7">
    <location>
        <begin position="12"/>
        <end position="30"/>
    </location>
</feature>
<feature type="transmembrane region" description="Helical" evidence="7">
    <location>
        <begin position="131"/>
        <end position="158"/>
    </location>
</feature>
<dbReference type="PANTHER" id="PTHR43163">
    <property type="entry name" value="DIPEPTIDE TRANSPORT SYSTEM PERMEASE PROTEIN DPPB-RELATED"/>
    <property type="match status" value="1"/>
</dbReference>
<dbReference type="InterPro" id="IPR035906">
    <property type="entry name" value="MetI-like_sf"/>
</dbReference>
<dbReference type="Pfam" id="PF00528">
    <property type="entry name" value="BPD_transp_1"/>
    <property type="match status" value="1"/>
</dbReference>
<sequence>MFRYIVRRILQMVLAFFGTTLLVYWLMFAASGDPIAALAGERPLSESTRLALIREFHLDEPFITQYAYYMKGLLTLDLGVNTSGRLIGDLVASAWPWTLRLALLAFLFVVVAGITLGMIAGTRRGGAFDNITLLGTLVVISIPVFVIGQVLALIGVRFDLFPTNVVGNDSLAALIVPALVLGSLSLATAVRLTRTSVTENLRADYVRTARAKGVKRGRIVGVHVLRNSLIPVITFLGVELGALMGGAIVTEKIFNIPGIGFQLYKAISIEDGPTVVTIVSLLVIVYLVMNLIVDILYGVLDPRIRYE</sequence>
<dbReference type="Gene3D" id="1.10.3720.10">
    <property type="entry name" value="MetI-like"/>
    <property type="match status" value="1"/>
</dbReference>
<evidence type="ECO:0000256" key="5">
    <source>
        <dbReference type="ARBA" id="ARBA00022989"/>
    </source>
</evidence>
<keyword evidence="10" id="KW-1185">Reference proteome</keyword>
<evidence type="ECO:0000256" key="3">
    <source>
        <dbReference type="ARBA" id="ARBA00022475"/>
    </source>
</evidence>
<dbReference type="AlphaFoldDB" id="A0A543AV24"/>
<comment type="similarity">
    <text evidence="7">Belongs to the binding-protein-dependent transport system permease family.</text>
</comment>
<feature type="transmembrane region" description="Helical" evidence="7">
    <location>
        <begin position="278"/>
        <end position="300"/>
    </location>
</feature>
<feature type="transmembrane region" description="Helical" evidence="7">
    <location>
        <begin position="170"/>
        <end position="192"/>
    </location>
</feature>
<dbReference type="GO" id="GO:0055085">
    <property type="term" value="P:transmembrane transport"/>
    <property type="evidence" value="ECO:0007669"/>
    <property type="project" value="InterPro"/>
</dbReference>
<evidence type="ECO:0000256" key="1">
    <source>
        <dbReference type="ARBA" id="ARBA00004651"/>
    </source>
</evidence>
<dbReference type="InParanoid" id="A0A543AV24"/>
<evidence type="ECO:0000256" key="2">
    <source>
        <dbReference type="ARBA" id="ARBA00022448"/>
    </source>
</evidence>
<evidence type="ECO:0000256" key="7">
    <source>
        <dbReference type="RuleBase" id="RU363032"/>
    </source>
</evidence>
<gene>
    <name evidence="9" type="ORF">FB566_1965</name>
</gene>
<evidence type="ECO:0000256" key="4">
    <source>
        <dbReference type="ARBA" id="ARBA00022692"/>
    </source>
</evidence>
<comment type="caution">
    <text evidence="9">The sequence shown here is derived from an EMBL/GenBank/DDBJ whole genome shotgun (WGS) entry which is preliminary data.</text>
</comment>
<keyword evidence="5 7" id="KW-1133">Transmembrane helix</keyword>
<feature type="transmembrane region" description="Helical" evidence="7">
    <location>
        <begin position="228"/>
        <end position="249"/>
    </location>
</feature>
<dbReference type="PANTHER" id="PTHR43163:SF7">
    <property type="entry name" value="DIPEPTIDE-TRANSPORT INTEGRAL MEMBRANE PROTEIN ABC TRANSPORTER DPPB-RELATED"/>
    <property type="match status" value="1"/>
</dbReference>
<comment type="subcellular location">
    <subcellularLocation>
        <location evidence="1 7">Cell membrane</location>
        <topology evidence="1 7">Multi-pass membrane protein</topology>
    </subcellularLocation>
</comment>
<evidence type="ECO:0000313" key="10">
    <source>
        <dbReference type="Proteomes" id="UP000317043"/>
    </source>
</evidence>
<dbReference type="CDD" id="cd06261">
    <property type="entry name" value="TM_PBP2"/>
    <property type="match status" value="1"/>
</dbReference>
<keyword evidence="3" id="KW-1003">Cell membrane</keyword>
<dbReference type="InterPro" id="IPR045621">
    <property type="entry name" value="BPD_transp_1_N"/>
</dbReference>
<feature type="domain" description="ABC transmembrane type-1" evidence="8">
    <location>
        <begin position="95"/>
        <end position="297"/>
    </location>
</feature>
<protein>
    <submittedName>
        <fullName evidence="9">Oligopeptide transport system permease protein</fullName>
    </submittedName>
</protein>